<accession>A0A182EH68</accession>
<proteinExistence type="predicted"/>
<evidence type="ECO:0000256" key="1">
    <source>
        <dbReference type="SAM" id="Phobius"/>
    </source>
</evidence>
<evidence type="ECO:0000313" key="2">
    <source>
        <dbReference type="EMBL" id="VDK86217.1"/>
    </source>
</evidence>
<gene>
    <name evidence="2" type="ORF">NOO_LOCUS7442</name>
</gene>
<dbReference type="WBParaSite" id="nOo.2.0.1.t07442-RA">
    <property type="protein sequence ID" value="nOo.2.0.1.t07442-RA"/>
    <property type="gene ID" value="nOo.2.0.1.g07442"/>
</dbReference>
<keyword evidence="1" id="KW-0812">Transmembrane</keyword>
<name>A0A182EH68_ONCOC</name>
<keyword evidence="1" id="KW-1133">Transmembrane helix</keyword>
<keyword evidence="3" id="KW-1185">Reference proteome</keyword>
<dbReference type="Proteomes" id="UP000271087">
    <property type="component" value="Unassembled WGS sequence"/>
</dbReference>
<dbReference type="EMBL" id="UYRW01002657">
    <property type="protein sequence ID" value="VDK86217.1"/>
    <property type="molecule type" value="Genomic_DNA"/>
</dbReference>
<dbReference type="AlphaFoldDB" id="A0A182EH68"/>
<evidence type="ECO:0000313" key="4">
    <source>
        <dbReference type="WBParaSite" id="nOo.2.0.1.t07442-RA"/>
    </source>
</evidence>
<keyword evidence="1" id="KW-0472">Membrane</keyword>
<feature type="transmembrane region" description="Helical" evidence="1">
    <location>
        <begin position="261"/>
        <end position="284"/>
    </location>
</feature>
<reference evidence="4" key="1">
    <citation type="submission" date="2016-06" db="UniProtKB">
        <authorList>
            <consortium name="WormBaseParasite"/>
        </authorList>
    </citation>
    <scope>IDENTIFICATION</scope>
</reference>
<feature type="transmembrane region" description="Helical" evidence="1">
    <location>
        <begin position="182"/>
        <end position="201"/>
    </location>
</feature>
<evidence type="ECO:0000313" key="3">
    <source>
        <dbReference type="Proteomes" id="UP000271087"/>
    </source>
</evidence>
<organism evidence="4">
    <name type="scientific">Onchocerca ochengi</name>
    <name type="common">Filarial nematode worm</name>
    <dbReference type="NCBI Taxonomy" id="42157"/>
    <lineage>
        <taxon>Eukaryota</taxon>
        <taxon>Metazoa</taxon>
        <taxon>Ecdysozoa</taxon>
        <taxon>Nematoda</taxon>
        <taxon>Chromadorea</taxon>
        <taxon>Rhabditida</taxon>
        <taxon>Spirurina</taxon>
        <taxon>Spiruromorpha</taxon>
        <taxon>Filarioidea</taxon>
        <taxon>Onchocercidae</taxon>
        <taxon>Onchocerca</taxon>
    </lineage>
</organism>
<sequence length="297" mass="35295">MEEHAELARKYKYYYASVRPQERSNRIISDNATYFALNCDLKIISTKPYHNKVHMELMFDVTFTDERLIIRGLRNRFRMPPEYYPWLPEIIARPYVPVNVAVYLDPLIGIVDVFYQYSVELLCSSEIWRHPFELFQCEFVISNIGDERIFLRDFQDLRSAEEISKVSQSSRKMESILTLEDLWLCVTFLHIVCILLIDLMIPTYRTQYVDISNGQFIHNIPTNVDIVKKLPLTRRQTTLPHTSTRKQITIMAFGLRKRLSLAIITFCYFIFVVAYFTFALYLILKDGNFFRWFLSQL</sequence>
<dbReference type="OrthoDB" id="5870453at2759"/>
<protein>
    <submittedName>
        <fullName evidence="4">Neur_chan_LBD domain-containing protein</fullName>
    </submittedName>
</protein>
<reference evidence="2 3" key="2">
    <citation type="submission" date="2018-08" db="EMBL/GenBank/DDBJ databases">
        <authorList>
            <person name="Laetsch R D."/>
            <person name="Stevens L."/>
            <person name="Kumar S."/>
            <person name="Blaxter L. M."/>
        </authorList>
    </citation>
    <scope>NUCLEOTIDE SEQUENCE [LARGE SCALE GENOMIC DNA]</scope>
</reference>